<dbReference type="OMA" id="PNCHERA"/>
<feature type="region of interest" description="Disordered" evidence="1">
    <location>
        <begin position="26"/>
        <end position="203"/>
    </location>
</feature>
<evidence type="ECO:0000256" key="1">
    <source>
        <dbReference type="SAM" id="MobiDB-lite"/>
    </source>
</evidence>
<dbReference type="SMART" id="SM00498">
    <property type="entry name" value="FH2"/>
    <property type="match status" value="1"/>
</dbReference>
<feature type="region of interest" description="Disordered" evidence="1">
    <location>
        <begin position="604"/>
        <end position="637"/>
    </location>
</feature>
<organism evidence="3 4">
    <name type="scientific">Polarella glacialis</name>
    <name type="common">Dinoflagellate</name>
    <dbReference type="NCBI Taxonomy" id="89957"/>
    <lineage>
        <taxon>Eukaryota</taxon>
        <taxon>Sar</taxon>
        <taxon>Alveolata</taxon>
        <taxon>Dinophyceae</taxon>
        <taxon>Suessiales</taxon>
        <taxon>Suessiaceae</taxon>
        <taxon>Polarella</taxon>
    </lineage>
</organism>
<dbReference type="GO" id="GO:0030866">
    <property type="term" value="P:cortical actin cytoskeleton organization"/>
    <property type="evidence" value="ECO:0007669"/>
    <property type="project" value="TreeGrafter"/>
</dbReference>
<feature type="region of interest" description="Disordered" evidence="1">
    <location>
        <begin position="260"/>
        <end position="284"/>
    </location>
</feature>
<dbReference type="EMBL" id="CAJNNV010032307">
    <property type="protein sequence ID" value="CAE8639584.1"/>
    <property type="molecule type" value="Genomic_DNA"/>
</dbReference>
<dbReference type="Pfam" id="PF02181">
    <property type="entry name" value="FH2"/>
    <property type="match status" value="1"/>
</dbReference>
<dbReference type="OrthoDB" id="1668162at2759"/>
<dbReference type="Gene3D" id="1.20.58.2220">
    <property type="entry name" value="Formin, FH2 domain"/>
    <property type="match status" value="1"/>
</dbReference>
<feature type="compositionally biased region" description="Pro residues" evidence="1">
    <location>
        <begin position="158"/>
        <end position="167"/>
    </location>
</feature>
<dbReference type="PANTHER" id="PTHR45920">
    <property type="entry name" value="FORMIN HOMOLOGY 2 DOMAIN CONTAINING, ISOFORM I"/>
    <property type="match status" value="1"/>
</dbReference>
<accession>A0A813HQ65</accession>
<name>A0A813HQ65_POLGL</name>
<dbReference type="GO" id="GO:0005737">
    <property type="term" value="C:cytoplasm"/>
    <property type="evidence" value="ECO:0007669"/>
    <property type="project" value="TreeGrafter"/>
</dbReference>
<dbReference type="PROSITE" id="PS51444">
    <property type="entry name" value="FH2"/>
    <property type="match status" value="1"/>
</dbReference>
<feature type="non-terminal residue" evidence="3">
    <location>
        <position position="1"/>
    </location>
</feature>
<evidence type="ECO:0000313" key="3">
    <source>
        <dbReference type="EMBL" id="CAE8639584.1"/>
    </source>
</evidence>
<keyword evidence="4" id="KW-1185">Reference proteome</keyword>
<proteinExistence type="predicted"/>
<dbReference type="GO" id="GO:0051015">
    <property type="term" value="F:actin filament binding"/>
    <property type="evidence" value="ECO:0007669"/>
    <property type="project" value="TreeGrafter"/>
</dbReference>
<comment type="caution">
    <text evidence="3">The sequence shown here is derived from an EMBL/GenBank/DDBJ whole genome shotgun (WGS) entry which is preliminary data.</text>
</comment>
<dbReference type="GO" id="GO:0005856">
    <property type="term" value="C:cytoskeleton"/>
    <property type="evidence" value="ECO:0007669"/>
    <property type="project" value="TreeGrafter"/>
</dbReference>
<feature type="compositionally biased region" description="Basic residues" evidence="1">
    <location>
        <begin position="604"/>
        <end position="613"/>
    </location>
</feature>
<dbReference type="SUPFAM" id="SSF101447">
    <property type="entry name" value="Formin homology 2 domain (FH2 domain)"/>
    <property type="match status" value="1"/>
</dbReference>
<dbReference type="PANTHER" id="PTHR45920:SF7">
    <property type="entry name" value="FORMIN-G"/>
    <property type="match status" value="1"/>
</dbReference>
<dbReference type="AlphaFoldDB" id="A0A813HQ65"/>
<feature type="compositionally biased region" description="Gly residues" evidence="1">
    <location>
        <begin position="175"/>
        <end position="185"/>
    </location>
</feature>
<feature type="domain" description="FH2" evidence="2">
    <location>
        <begin position="203"/>
        <end position="616"/>
    </location>
</feature>
<gene>
    <name evidence="3" type="ORF">PGLA1383_LOCUS54612</name>
</gene>
<evidence type="ECO:0000259" key="2">
    <source>
        <dbReference type="PROSITE" id="PS51444"/>
    </source>
</evidence>
<protein>
    <recommendedName>
        <fullName evidence="2">FH2 domain-containing protein</fullName>
    </recommendedName>
</protein>
<feature type="compositionally biased region" description="Low complexity" evidence="1">
    <location>
        <begin position="105"/>
        <end position="131"/>
    </location>
</feature>
<dbReference type="InterPro" id="IPR015425">
    <property type="entry name" value="FH2_Formin"/>
</dbReference>
<reference evidence="3" key="1">
    <citation type="submission" date="2021-02" db="EMBL/GenBank/DDBJ databases">
        <authorList>
            <person name="Dougan E. K."/>
            <person name="Rhodes N."/>
            <person name="Thang M."/>
            <person name="Chan C."/>
        </authorList>
    </citation>
    <scope>NUCLEOTIDE SEQUENCE</scope>
</reference>
<sequence>PEKTTAALKERVAMLEKLLERQAGSPLQLALGGGSPPKRQAKAAKTAAERAKGNNDNNSKNNNNNNNNDNKEDDSCSTATEDEDAPPATPAASHTRKVVETGAQPSVPSAATTESAAAPSTPAPPESSSSKGKGKGKSSPPPPPPSNSPGGKAKGKGSPPPPPPAASPEPKGKGKGPGKGPGKAKGPGKMDASAASGSVLAPRKADVKPNVPMKRLFWNSFALKPEQLEKLGHSTVWTAIEEDGIDGFDVEELETLFAEAQPGRALPRAGDGSSGPGSGKAQQRARVFEETRRRQVCVMLARLPPADTTVDAVATMDDARLDKDQVELLLANAPPPEELTALRSAAAELTKATPDVPVHWEDAEAFVLKLGEVPSFALRLQVWSFENSFEERYHFFHAAATEVKEACRALRNSARTQRLLGLALSVGNYMNAGTSRGRADGFSVEALAQMRTVKAMASGPSSTLVDFLVRQLERSSPGDLASIFAESGEATVVHKAMRHKPADLSQELSSYRTQAQGLARRAADAADEALGVRSERVALRVEELVSLERVFEEADQDYASLCAWFQEGGTKKPRPADEFFTLWDGFFQAIRVALEGLYGGRTSRRRKANRSKPLRPLEPYKRSLNLDEPMQDDADDK</sequence>
<dbReference type="Proteomes" id="UP000654075">
    <property type="component" value="Unassembled WGS sequence"/>
</dbReference>
<evidence type="ECO:0000313" key="4">
    <source>
        <dbReference type="Proteomes" id="UP000654075"/>
    </source>
</evidence>
<dbReference type="InterPro" id="IPR042201">
    <property type="entry name" value="FH2_Formin_sf"/>
</dbReference>
<feature type="compositionally biased region" description="Low complexity" evidence="1">
    <location>
        <begin position="54"/>
        <end position="68"/>
    </location>
</feature>